<evidence type="ECO:0000313" key="8">
    <source>
        <dbReference type="Proteomes" id="UP000002009"/>
    </source>
</evidence>
<evidence type="ECO:0000256" key="5">
    <source>
        <dbReference type="ARBA" id="ARBA00023128"/>
    </source>
</evidence>
<dbReference type="RefSeq" id="XP_002505079.1">
    <property type="nucleotide sequence ID" value="XM_002505033.1"/>
</dbReference>
<dbReference type="InterPro" id="IPR019189">
    <property type="entry name" value="Ribosomal_mL41"/>
</dbReference>
<dbReference type="GeneID" id="8247793"/>
<dbReference type="Pfam" id="PF09809">
    <property type="entry name" value="MRP-L27"/>
    <property type="match status" value="1"/>
</dbReference>
<evidence type="ECO:0000256" key="4">
    <source>
        <dbReference type="ARBA" id="ARBA00022980"/>
    </source>
</evidence>
<dbReference type="OrthoDB" id="10557972at2759"/>
<evidence type="ECO:0000256" key="2">
    <source>
        <dbReference type="ARBA" id="ARBA00010152"/>
    </source>
</evidence>
<keyword evidence="5" id="KW-0496">Mitochondrion</keyword>
<dbReference type="AlphaFoldDB" id="C1EF19"/>
<dbReference type="GO" id="GO:0006412">
    <property type="term" value="P:translation"/>
    <property type="evidence" value="ECO:0007669"/>
    <property type="project" value="TreeGrafter"/>
</dbReference>
<dbReference type="EMBL" id="CP001330">
    <property type="protein sequence ID" value="ACO66337.1"/>
    <property type="molecule type" value="Genomic_DNA"/>
</dbReference>
<comment type="similarity">
    <text evidence="2">Belongs to the mitochondrion-specific ribosomal protein mL41 family.</text>
</comment>
<proteinExistence type="inferred from homology"/>
<gene>
    <name evidence="7" type="ORF">MICPUN_62822</name>
</gene>
<keyword evidence="4" id="KW-0689">Ribosomal protein</keyword>
<evidence type="ECO:0000313" key="7">
    <source>
        <dbReference type="EMBL" id="ACO66337.1"/>
    </source>
</evidence>
<dbReference type="InParanoid" id="C1EF19"/>
<comment type="subcellular location">
    <subcellularLocation>
        <location evidence="1">Mitochondrion</location>
    </subcellularLocation>
</comment>
<evidence type="ECO:0000256" key="6">
    <source>
        <dbReference type="ARBA" id="ARBA00023274"/>
    </source>
</evidence>
<dbReference type="OMA" id="RRPNFIT"/>
<dbReference type="FunCoup" id="C1EF19">
    <property type="interactions" value="595"/>
</dbReference>
<evidence type="ECO:0000256" key="3">
    <source>
        <dbReference type="ARBA" id="ARBA00022946"/>
    </source>
</evidence>
<name>C1EF19_MICCC</name>
<protein>
    <recommendedName>
        <fullName evidence="9">Mitochondrial ribosomal protein L41</fullName>
    </recommendedName>
</protein>
<dbReference type="PANTHER" id="PTHR21338">
    <property type="entry name" value="MITOCHONDRIAL RIBOSOMAL PROTEIN L41"/>
    <property type="match status" value="1"/>
</dbReference>
<dbReference type="STRING" id="296587.C1EF19"/>
<dbReference type="eggNOG" id="KOG4756">
    <property type="taxonomic scope" value="Eukaryota"/>
</dbReference>
<sequence>MFFSVALLGRAAKRLGYLRLTTKRAKKGYYKGKGAIAPGRHTKRGYKLDPLRRPNFITPEIDLASFPLKPYVAKTVPKKPLLVPGGPPGAAYSTLTR</sequence>
<reference evidence="7 8" key="1">
    <citation type="journal article" date="2009" name="Science">
        <title>Green evolution and dynamic adaptations revealed by genomes of the marine picoeukaryotes Micromonas.</title>
        <authorList>
            <person name="Worden A.Z."/>
            <person name="Lee J.H."/>
            <person name="Mock T."/>
            <person name="Rouze P."/>
            <person name="Simmons M.P."/>
            <person name="Aerts A.L."/>
            <person name="Allen A.E."/>
            <person name="Cuvelier M.L."/>
            <person name="Derelle E."/>
            <person name="Everett M.V."/>
            <person name="Foulon E."/>
            <person name="Grimwood J."/>
            <person name="Gundlach H."/>
            <person name="Henrissat B."/>
            <person name="Napoli C."/>
            <person name="McDonald S.M."/>
            <person name="Parker M.S."/>
            <person name="Rombauts S."/>
            <person name="Salamov A."/>
            <person name="Von Dassow P."/>
            <person name="Badger J.H."/>
            <person name="Coutinho P.M."/>
            <person name="Demir E."/>
            <person name="Dubchak I."/>
            <person name="Gentemann C."/>
            <person name="Eikrem W."/>
            <person name="Gready J.E."/>
            <person name="John U."/>
            <person name="Lanier W."/>
            <person name="Lindquist E.A."/>
            <person name="Lucas S."/>
            <person name="Mayer K.F."/>
            <person name="Moreau H."/>
            <person name="Not F."/>
            <person name="Otillar R."/>
            <person name="Panaud O."/>
            <person name="Pangilinan J."/>
            <person name="Paulsen I."/>
            <person name="Piegu B."/>
            <person name="Poliakov A."/>
            <person name="Robbens S."/>
            <person name="Schmutz J."/>
            <person name="Toulza E."/>
            <person name="Wyss T."/>
            <person name="Zelensky A."/>
            <person name="Zhou K."/>
            <person name="Armbrust E.V."/>
            <person name="Bhattacharya D."/>
            <person name="Goodenough U.W."/>
            <person name="Van de Peer Y."/>
            <person name="Grigoriev I.V."/>
        </authorList>
    </citation>
    <scope>NUCLEOTIDE SEQUENCE [LARGE SCALE GENOMIC DNA]</scope>
    <source>
        <strain evidence="8">RCC299 / NOUM17</strain>
    </source>
</reference>
<dbReference type="PANTHER" id="PTHR21338:SF0">
    <property type="entry name" value="LARGE RIBOSOMAL SUBUNIT PROTEIN ML41"/>
    <property type="match status" value="1"/>
</dbReference>
<organism evidence="7 8">
    <name type="scientific">Micromonas commoda (strain RCC299 / NOUM17 / CCMP2709)</name>
    <name type="common">Picoplanktonic green alga</name>
    <dbReference type="NCBI Taxonomy" id="296587"/>
    <lineage>
        <taxon>Eukaryota</taxon>
        <taxon>Viridiplantae</taxon>
        <taxon>Chlorophyta</taxon>
        <taxon>Mamiellophyceae</taxon>
        <taxon>Mamiellales</taxon>
        <taxon>Mamiellaceae</taxon>
        <taxon>Micromonas</taxon>
    </lineage>
</organism>
<keyword evidence="6" id="KW-0687">Ribonucleoprotein</keyword>
<keyword evidence="3" id="KW-0809">Transit peptide</keyword>
<dbReference type="GO" id="GO:0003735">
    <property type="term" value="F:structural constituent of ribosome"/>
    <property type="evidence" value="ECO:0007669"/>
    <property type="project" value="InterPro"/>
</dbReference>
<evidence type="ECO:0000256" key="1">
    <source>
        <dbReference type="ARBA" id="ARBA00004173"/>
    </source>
</evidence>
<dbReference type="GO" id="GO:0005762">
    <property type="term" value="C:mitochondrial large ribosomal subunit"/>
    <property type="evidence" value="ECO:0007669"/>
    <property type="project" value="InterPro"/>
</dbReference>
<evidence type="ECO:0008006" key="9">
    <source>
        <dbReference type="Google" id="ProtNLM"/>
    </source>
</evidence>
<dbReference type="Proteomes" id="UP000002009">
    <property type="component" value="Chromosome 11"/>
</dbReference>
<dbReference type="KEGG" id="mis:MICPUN_62822"/>
<accession>C1EF19</accession>
<keyword evidence="8" id="KW-1185">Reference proteome</keyword>